<protein>
    <recommendedName>
        <fullName evidence="2">URB1 C-terminal domain-containing protein</fullName>
    </recommendedName>
</protein>
<feature type="compositionally biased region" description="Acidic residues" evidence="1">
    <location>
        <begin position="1778"/>
        <end position="1794"/>
    </location>
</feature>
<feature type="compositionally biased region" description="Polar residues" evidence="1">
    <location>
        <begin position="107"/>
        <end position="116"/>
    </location>
</feature>
<dbReference type="SUPFAM" id="SSF48371">
    <property type="entry name" value="ARM repeat"/>
    <property type="match status" value="1"/>
</dbReference>
<feature type="domain" description="URB1 C-terminal" evidence="2">
    <location>
        <begin position="1531"/>
        <end position="1741"/>
    </location>
</feature>
<dbReference type="GO" id="GO:0005730">
    <property type="term" value="C:nucleolus"/>
    <property type="evidence" value="ECO:0007669"/>
    <property type="project" value="TreeGrafter"/>
</dbReference>
<reference evidence="4" key="1">
    <citation type="journal article" date="2023" name="Commun. Biol.">
        <title>Genome analysis of Parmales, the sister group of diatoms, reveals the evolutionary specialization of diatoms from phago-mixotrophs to photoautotrophs.</title>
        <authorList>
            <person name="Ban H."/>
            <person name="Sato S."/>
            <person name="Yoshikawa S."/>
            <person name="Yamada K."/>
            <person name="Nakamura Y."/>
            <person name="Ichinomiya M."/>
            <person name="Sato N."/>
            <person name="Blanc-Mathieu R."/>
            <person name="Endo H."/>
            <person name="Kuwata A."/>
            <person name="Ogata H."/>
        </authorList>
    </citation>
    <scope>NUCLEOTIDE SEQUENCE [LARGE SCALE GENOMIC DNA]</scope>
    <source>
        <strain evidence="4">NIES 3699</strain>
    </source>
</reference>
<name>A0A9W7KXX8_9STRA</name>
<dbReference type="EMBL" id="BRXX01000521">
    <property type="protein sequence ID" value="GMI15499.1"/>
    <property type="molecule type" value="Genomic_DNA"/>
</dbReference>
<evidence type="ECO:0000259" key="2">
    <source>
        <dbReference type="Pfam" id="PF16201"/>
    </source>
</evidence>
<dbReference type="Pfam" id="PF16201">
    <property type="entry name" value="NopRA1"/>
    <property type="match status" value="1"/>
</dbReference>
<dbReference type="InterPro" id="IPR039844">
    <property type="entry name" value="URB1"/>
</dbReference>
<dbReference type="InterPro" id="IPR016024">
    <property type="entry name" value="ARM-type_fold"/>
</dbReference>
<sequence length="1837" mass="202556">MVQTSSPSTKSIIKTLTVQTVSTYLNSVDASDVILGLKALLYRFNVDSDERSADSTSTVIHSSDASSDDDDSDDDDDDSESDSESSSDSDSSSDSRSRHKQPPPSAPSWTDDTGNYNVPFVGTKTTETSDKPTKPWSLKDFLALSPTLHELTGPDLFPNSPLHLKTLSKTKSLRRLSSKIINLHLQALTLVCHRLKSLSPDTTLPVLLTLKKVLLKGPRLKSLIQQSTCAPSSSSNKSIQSSSILLLNSLVVLFEDRGRHFPPYNVGVEVGRKLEMGCQIVQGGRKEEHAVTFTGSWLFRPEANLKMSPKKYASHSVCLSTLTLTSTILSLCLLTPSRPLIRSVIISSSSGDKKVKKGFVGTGLTKILVIPKFVEKEDGGEEIKCIYRNLIAEIVDNFRRILVLNAEAEYNYISAKELNDLILPKEMLTSLANLTMQNSCFLELEKYLGSPPPEETPSLVTSLISSSSPPTSPPSFPLSIVSLLLLLTSSKTLSPYHYTSPTFPYTRYNLRNISRTLTILKAPHSRFTGTIVKNVLEEFPSLRDYYVSFYRIQDGEGDRIEEEDGVDGLNIKGVKGKKRGREEIEKGREKVVEKVVEGYAFLAEVLEMGVEGGEGAERLNYIFPSSLAKKAMTKNILSKNTLLVQTTIELVAAMLGNCANLPPSTLRNKVPDLQSLLSVKSRYSPFNSPKNNNDASVNDNVTYSLVSALTLYHELDITPGDEKFNFVTFLPSKAEEFIQKPELLQVKILDMLAAADPQPKWTKAPLKVVFDLFLQPAGAPSSSKDFKASVKNLLRKIIRSTTSSPSSTLTVEQGHFETTLIRSLTESTALQMAAVLDDVIKNPVHARMAAIKEGADEDDSLITAMVMVSADSSEFSDFVRNVLEARVRFVQRFEHLEAFLGKVGGGDAGDTMDIEKTDNLDVVERTRNIMFDERDEEWGGLKSACDFVTESSCEDIASTEEAVNSIFSHPTTLANLKKRKKNPHLFSCVEKILTVCSSTLPASLFEVIDASYLQPVIAFLDKNTKHNKTHLANLTIVSKAFILLPSDSRELFSPDKVLRLMAIFNKLSAGTEEKKHIASLAANLTPMISLPSDDNTICEFAEGCFKMGMTKELEKVIAVSTDAAKILLNFAGEKVRLGDRLLATVLNTVQLADADAFKEIILERFDSLDIFETSEDTASVLDKLMPCEFENMREAFEEHLQKRSKMKLGERELTSELSLLKSCSRSSSKDVRVAVMKRIAVILPRALKKQGVGGEKDPKTLVDLAMVLAEEALGDESTLEYFNNLALSLLKYGLGAEDNSFGLDLLCLVVKGAEDKDKDKDSCENLNHSKLLLLTANHSNFGDAIKRVKVLKLLTLCLELQDKNNDNKEEVTDEFLSGLLKLILEKHGLTMSHADVEARNIVRLLDSKFGVSVPAHEMVLGGGGAFEEWGGFVAMLDVRRVNATLGKFPTDDTFEEAGEGDEEDSRYAPTFVIPLAVSCLEHFMPSDRPPRFSNKSDEDEGEETAEFKMWSATADAYVSLVRRFCDTVAPLAFGSLASKDALVRKLSWICLSLIYRGISMGGNVSGWSARPQLELVVESVLRGLKQRRDNIKMNEDDDMYYVPVLPTVTALFLGQSFQIAGSPSSPLFNAVNTYFLSNTNNVFTDLNALPAFTLLFSSSSPDAAKERAWVLKLLVDGVRGSHDYQVAARRFAPSLLMSAVDSSWASQEDKRNSLAALEAFLKHGELPAATGLLVNNALLSWLALVGGQAHDWGVGVKLKWLELCEEAIKQARRLEEAVVGDDDEDDEDDEDEEGVKEGGEGEGEMMIVDIEVDRLQKIIATFDGEEDNRKKKARILL</sequence>
<feature type="region of interest" description="Disordered" evidence="1">
    <location>
        <begin position="1775"/>
        <end position="1806"/>
    </location>
</feature>
<gene>
    <name evidence="3" type="ORF">TrVE_jg1645</name>
</gene>
<dbReference type="Proteomes" id="UP001165160">
    <property type="component" value="Unassembled WGS sequence"/>
</dbReference>
<accession>A0A9W7KXX8</accession>
<evidence type="ECO:0000313" key="3">
    <source>
        <dbReference type="EMBL" id="GMI15499.1"/>
    </source>
</evidence>
<keyword evidence="4" id="KW-1185">Reference proteome</keyword>
<evidence type="ECO:0000256" key="1">
    <source>
        <dbReference type="SAM" id="MobiDB-lite"/>
    </source>
</evidence>
<proteinExistence type="predicted"/>
<feature type="compositionally biased region" description="Acidic residues" evidence="1">
    <location>
        <begin position="66"/>
        <end position="87"/>
    </location>
</feature>
<dbReference type="GO" id="GO:0000466">
    <property type="term" value="P:maturation of 5.8S rRNA from tricistronic rRNA transcript (SSU-rRNA, 5.8S rRNA, LSU-rRNA)"/>
    <property type="evidence" value="ECO:0007669"/>
    <property type="project" value="TreeGrafter"/>
</dbReference>
<evidence type="ECO:0000313" key="4">
    <source>
        <dbReference type="Proteomes" id="UP001165160"/>
    </source>
</evidence>
<comment type="caution">
    <text evidence="3">The sequence shown here is derived from an EMBL/GenBank/DDBJ whole genome shotgun (WGS) entry which is preliminary data.</text>
</comment>
<dbReference type="PANTHER" id="PTHR13500:SF0">
    <property type="entry name" value="NUCLEOLAR PRE-RIBOSOMAL-ASSOCIATED PROTEIN 1"/>
    <property type="match status" value="1"/>
</dbReference>
<feature type="region of interest" description="Disordered" evidence="1">
    <location>
        <begin position="51"/>
        <end position="133"/>
    </location>
</feature>
<dbReference type="PANTHER" id="PTHR13500">
    <property type="entry name" value="NUCLEOLAR PRERIBOSOMAL-ASSOCIATED PROTEIN 1"/>
    <property type="match status" value="1"/>
</dbReference>
<dbReference type="GO" id="GO:0000463">
    <property type="term" value="P:maturation of LSU-rRNA from tricistronic rRNA transcript (SSU-rRNA, 5.8S rRNA, LSU-rRNA)"/>
    <property type="evidence" value="ECO:0007669"/>
    <property type="project" value="TreeGrafter"/>
</dbReference>
<dbReference type="InterPro" id="IPR032436">
    <property type="entry name" value="URB1_C"/>
</dbReference>
<organism evidence="3 4">
    <name type="scientific">Triparma verrucosa</name>
    <dbReference type="NCBI Taxonomy" id="1606542"/>
    <lineage>
        <taxon>Eukaryota</taxon>
        <taxon>Sar</taxon>
        <taxon>Stramenopiles</taxon>
        <taxon>Ochrophyta</taxon>
        <taxon>Bolidophyceae</taxon>
        <taxon>Parmales</taxon>
        <taxon>Triparmaceae</taxon>
        <taxon>Triparma</taxon>
    </lineage>
</organism>